<reference evidence="2 3" key="1">
    <citation type="submission" date="2020-07" db="EMBL/GenBank/DDBJ databases">
        <title>Facklamia lactis sp. nov., isolated from raw milk.</title>
        <authorList>
            <person name="Doll E.V."/>
            <person name="Huptas C."/>
            <person name="Staib L."/>
            <person name="Wenning M."/>
            <person name="Scherer S."/>
        </authorList>
    </citation>
    <scope>NUCLEOTIDE SEQUENCE [LARGE SCALE GENOMIC DNA]</scope>
    <source>
        <strain evidence="2 3">DSM 111018</strain>
    </source>
</reference>
<accession>A0ABS0LMS9</accession>
<dbReference type="InterPro" id="IPR000415">
    <property type="entry name" value="Nitroreductase-like"/>
</dbReference>
<sequence length="200" mass="22743">MSKFIDLASKRRSHYVVGKNVDYTVEEIADYIGKVALEVPTAFNSQTSRLVIVTGEANAKVWNIIHQTQKEVLPAEMYEYFKGLFEGSENNAFGTILFFEDREAIKANIPTNEERQEIYKEQNAANTQYATWLALTELDLGATLQHFNVGYKQGFDRSLREALNLPESWELNAQMPFGSIEAEANPKDKMPVDEKVLVIK</sequence>
<dbReference type="SUPFAM" id="SSF55469">
    <property type="entry name" value="FMN-dependent nitroreductase-like"/>
    <property type="match status" value="1"/>
</dbReference>
<evidence type="ECO:0000313" key="3">
    <source>
        <dbReference type="Proteomes" id="UP000721415"/>
    </source>
</evidence>
<dbReference type="InterPro" id="IPR033877">
    <property type="entry name" value="Frm2/Hbn1"/>
</dbReference>
<evidence type="ECO:0000259" key="1">
    <source>
        <dbReference type="Pfam" id="PF00881"/>
    </source>
</evidence>
<gene>
    <name evidence="2" type="ORF">HZY91_00380</name>
</gene>
<feature type="domain" description="Nitroreductase" evidence="1">
    <location>
        <begin position="11"/>
        <end position="178"/>
    </location>
</feature>
<dbReference type="Gene3D" id="3.40.109.10">
    <property type="entry name" value="NADH Oxidase"/>
    <property type="match status" value="1"/>
</dbReference>
<dbReference type="PANTHER" id="PTHR43035">
    <property type="entry name" value="FATTY ACID REPRESSION MUTANT PROTEIN 2-RELATED"/>
    <property type="match status" value="1"/>
</dbReference>
<dbReference type="InterPro" id="IPR029479">
    <property type="entry name" value="Nitroreductase"/>
</dbReference>
<proteinExistence type="predicted"/>
<dbReference type="EMBL" id="JACBXQ010000001">
    <property type="protein sequence ID" value="MBG9985344.1"/>
    <property type="molecule type" value="Genomic_DNA"/>
</dbReference>
<name>A0ABS0LMS9_9LACT</name>
<keyword evidence="3" id="KW-1185">Reference proteome</keyword>
<evidence type="ECO:0000313" key="2">
    <source>
        <dbReference type="EMBL" id="MBG9985344.1"/>
    </source>
</evidence>
<dbReference type="PANTHER" id="PTHR43035:SF1">
    <property type="entry name" value="FATTY ACID REPRESSION MUTANT PROTEIN 2-RELATED"/>
    <property type="match status" value="1"/>
</dbReference>
<protein>
    <submittedName>
        <fullName evidence="2">Nitroreductase family protein</fullName>
    </submittedName>
</protein>
<dbReference type="Pfam" id="PF00881">
    <property type="entry name" value="Nitroreductase"/>
    <property type="match status" value="1"/>
</dbReference>
<organism evidence="2 3">
    <name type="scientific">Facklamia lactis</name>
    <dbReference type="NCBI Taxonomy" id="2749967"/>
    <lineage>
        <taxon>Bacteria</taxon>
        <taxon>Bacillati</taxon>
        <taxon>Bacillota</taxon>
        <taxon>Bacilli</taxon>
        <taxon>Lactobacillales</taxon>
        <taxon>Aerococcaceae</taxon>
        <taxon>Facklamia</taxon>
    </lineage>
</organism>
<comment type="caution">
    <text evidence="2">The sequence shown here is derived from an EMBL/GenBank/DDBJ whole genome shotgun (WGS) entry which is preliminary data.</text>
</comment>
<dbReference type="Proteomes" id="UP000721415">
    <property type="component" value="Unassembled WGS sequence"/>
</dbReference>
<dbReference type="RefSeq" id="WP_197113399.1">
    <property type="nucleotide sequence ID" value="NZ_JACBXQ010000001.1"/>
</dbReference>